<evidence type="ECO:0000313" key="1">
    <source>
        <dbReference type="Proteomes" id="UP000095281"/>
    </source>
</evidence>
<evidence type="ECO:0000313" key="2">
    <source>
        <dbReference type="WBParaSite" id="MhA1_Contig855.frz3.gene3"/>
    </source>
</evidence>
<name>A0A1I8C0Q6_MELHA</name>
<protein>
    <submittedName>
        <fullName evidence="2">PCNA_N domain-containing protein</fullName>
    </submittedName>
</protein>
<reference evidence="2" key="1">
    <citation type="submission" date="2016-11" db="UniProtKB">
        <authorList>
            <consortium name="WormBaseParasite"/>
        </authorList>
    </citation>
    <scope>IDENTIFICATION</scope>
</reference>
<accession>A0A1I8C0Q6</accession>
<organism evidence="1 2">
    <name type="scientific">Meloidogyne hapla</name>
    <name type="common">Root-knot nematode worm</name>
    <dbReference type="NCBI Taxonomy" id="6305"/>
    <lineage>
        <taxon>Eukaryota</taxon>
        <taxon>Metazoa</taxon>
        <taxon>Ecdysozoa</taxon>
        <taxon>Nematoda</taxon>
        <taxon>Chromadorea</taxon>
        <taxon>Rhabditida</taxon>
        <taxon>Tylenchina</taxon>
        <taxon>Tylenchomorpha</taxon>
        <taxon>Tylenchoidea</taxon>
        <taxon>Meloidogynidae</taxon>
        <taxon>Meloidogyninae</taxon>
        <taxon>Meloidogyne</taxon>
    </lineage>
</organism>
<dbReference type="WBParaSite" id="MhA1_Contig855.frz3.gene3">
    <property type="protein sequence ID" value="MhA1_Contig855.frz3.gene3"/>
    <property type="gene ID" value="MhA1_Contig855.frz3.gene3"/>
</dbReference>
<keyword evidence="1" id="KW-1185">Reference proteome</keyword>
<proteinExistence type="predicted"/>
<sequence length="140" mass="15565">MNFEQFNTLLTNSKTHLDLANGHLGSIRNAVSLSVICKKLTTCRSGLQFLLLVIAEDRNIFRASLEATNRLWYTDIPRNEGANNIRTTASGMIGNIKLLLDLLLGLDGNTFFEVSTSDDGFALQVTRGCLEKMMREVPTQ</sequence>
<dbReference type="Proteomes" id="UP000095281">
    <property type="component" value="Unplaced"/>
</dbReference>
<dbReference type="AlphaFoldDB" id="A0A1I8C0Q6"/>